<dbReference type="EMBL" id="BAABHM010000006">
    <property type="protein sequence ID" value="GAA4693512.1"/>
    <property type="molecule type" value="Genomic_DNA"/>
</dbReference>
<proteinExistence type="predicted"/>
<evidence type="ECO:0000313" key="1">
    <source>
        <dbReference type="EMBL" id="GAA4693512.1"/>
    </source>
</evidence>
<protein>
    <submittedName>
        <fullName evidence="1">Uncharacterized protein</fullName>
    </submittedName>
</protein>
<dbReference type="SUPFAM" id="SSF81296">
    <property type="entry name" value="E set domains"/>
    <property type="match status" value="1"/>
</dbReference>
<dbReference type="RefSeq" id="WP_253870275.1">
    <property type="nucleotide sequence ID" value="NZ_BAABHM010000006.1"/>
</dbReference>
<dbReference type="Proteomes" id="UP001500843">
    <property type="component" value="Unassembled WGS sequence"/>
</dbReference>
<sequence length="199" mass="20869">MTGSHRSRRPGRGDGYWGPWHGGDWFAVNVAAAGGQNGLTGSFPWGETPVTSRLYQGDTLVRENIDQAVQTFVADQADAAVPGHTGTPLPLVQLDYDVDTALDGTVRAGSVVPLSVAPYTVPGAPRAGSVAGATLEVSYDGGATWSPVKLRKDDERWEARLRIPPRGADLVSLRASARDDAGNSVTQEVVSAFGISGGR</sequence>
<comment type="caution">
    <text evidence="1">The sequence shown here is derived from an EMBL/GenBank/DDBJ whole genome shotgun (WGS) entry which is preliminary data.</text>
</comment>
<gene>
    <name evidence="1" type="ORF">GCM10023198_11330</name>
</gene>
<accession>A0ABP8WQA7</accession>
<dbReference type="Gene3D" id="2.60.40.650">
    <property type="match status" value="1"/>
</dbReference>
<organism evidence="1 2">
    <name type="scientific">Promicromonospora umidemergens</name>
    <dbReference type="NCBI Taxonomy" id="629679"/>
    <lineage>
        <taxon>Bacteria</taxon>
        <taxon>Bacillati</taxon>
        <taxon>Actinomycetota</taxon>
        <taxon>Actinomycetes</taxon>
        <taxon>Micrococcales</taxon>
        <taxon>Promicromonosporaceae</taxon>
        <taxon>Promicromonospora</taxon>
    </lineage>
</organism>
<name>A0ABP8WQA7_9MICO</name>
<dbReference type="InterPro" id="IPR014756">
    <property type="entry name" value="Ig_E-set"/>
</dbReference>
<keyword evidence="2" id="KW-1185">Reference proteome</keyword>
<reference evidence="2" key="1">
    <citation type="journal article" date="2019" name="Int. J. Syst. Evol. Microbiol.">
        <title>The Global Catalogue of Microorganisms (GCM) 10K type strain sequencing project: providing services to taxonomists for standard genome sequencing and annotation.</title>
        <authorList>
            <consortium name="The Broad Institute Genomics Platform"/>
            <consortium name="The Broad Institute Genome Sequencing Center for Infectious Disease"/>
            <person name="Wu L."/>
            <person name="Ma J."/>
        </authorList>
    </citation>
    <scope>NUCLEOTIDE SEQUENCE [LARGE SCALE GENOMIC DNA]</scope>
    <source>
        <strain evidence="2">JCM 17975</strain>
    </source>
</reference>
<evidence type="ECO:0000313" key="2">
    <source>
        <dbReference type="Proteomes" id="UP001500843"/>
    </source>
</evidence>